<organism evidence="2">
    <name type="scientific">Tanacetum cinerariifolium</name>
    <name type="common">Dalmatian daisy</name>
    <name type="synonym">Chrysanthemum cinerariifolium</name>
    <dbReference type="NCBI Taxonomy" id="118510"/>
    <lineage>
        <taxon>Eukaryota</taxon>
        <taxon>Viridiplantae</taxon>
        <taxon>Streptophyta</taxon>
        <taxon>Embryophyta</taxon>
        <taxon>Tracheophyta</taxon>
        <taxon>Spermatophyta</taxon>
        <taxon>Magnoliopsida</taxon>
        <taxon>eudicotyledons</taxon>
        <taxon>Gunneridae</taxon>
        <taxon>Pentapetalae</taxon>
        <taxon>asterids</taxon>
        <taxon>campanulids</taxon>
        <taxon>Asterales</taxon>
        <taxon>Asteraceae</taxon>
        <taxon>Asteroideae</taxon>
        <taxon>Anthemideae</taxon>
        <taxon>Anthemidinae</taxon>
        <taxon>Tanacetum</taxon>
    </lineage>
</organism>
<evidence type="ECO:0000256" key="1">
    <source>
        <dbReference type="SAM" id="MobiDB-lite"/>
    </source>
</evidence>
<feature type="region of interest" description="Disordered" evidence="1">
    <location>
        <begin position="16"/>
        <end position="49"/>
    </location>
</feature>
<accession>A0A699UH70</accession>
<comment type="caution">
    <text evidence="2">The sequence shown here is derived from an EMBL/GenBank/DDBJ whole genome shotgun (WGS) entry which is preliminary data.</text>
</comment>
<gene>
    <name evidence="2" type="ORF">Tci_892547</name>
</gene>
<dbReference type="EMBL" id="BKCJ011323150">
    <property type="protein sequence ID" value="GFD20578.1"/>
    <property type="molecule type" value="Genomic_DNA"/>
</dbReference>
<name>A0A699UH70_TANCI</name>
<evidence type="ECO:0000313" key="2">
    <source>
        <dbReference type="EMBL" id="GFD20578.1"/>
    </source>
</evidence>
<protein>
    <submittedName>
        <fullName evidence="2">Uncharacterized protein</fullName>
    </submittedName>
</protein>
<dbReference type="AlphaFoldDB" id="A0A699UH70"/>
<proteinExistence type="predicted"/>
<feature type="non-terminal residue" evidence="2">
    <location>
        <position position="162"/>
    </location>
</feature>
<reference evidence="2" key="1">
    <citation type="journal article" date="2019" name="Sci. Rep.">
        <title>Draft genome of Tanacetum cinerariifolium, the natural source of mosquito coil.</title>
        <authorList>
            <person name="Yamashiro T."/>
            <person name="Shiraishi A."/>
            <person name="Satake H."/>
            <person name="Nakayama K."/>
        </authorList>
    </citation>
    <scope>NUCLEOTIDE SEQUENCE</scope>
</reference>
<feature type="non-terminal residue" evidence="2">
    <location>
        <position position="1"/>
    </location>
</feature>
<sequence length="162" mass="16545">VHIFKYVARERGRNGGRDVARKLGGSAAERGRAGEHRARRNQRLLGGGERNAERERIGVGIRALVEAVDGARVAGAARAARREGGQHWEVEQAVGAGGRGAVEGHVGRGAGRLVVAGGFEVDAHLASSGAGAVAAHYGAVAEDGVLADNRVGHGRVGGAVGR</sequence>